<evidence type="ECO:0000313" key="6">
    <source>
        <dbReference type="Proteomes" id="UP000613740"/>
    </source>
</evidence>
<feature type="region of interest" description="Disordered" evidence="2">
    <location>
        <begin position="784"/>
        <end position="821"/>
    </location>
</feature>
<keyword evidence="4" id="KW-0732">Signal</keyword>
<feature type="region of interest" description="Disordered" evidence="2">
    <location>
        <begin position="899"/>
        <end position="942"/>
    </location>
</feature>
<feature type="compositionally biased region" description="Gly residues" evidence="2">
    <location>
        <begin position="911"/>
        <end position="933"/>
    </location>
</feature>
<sequence length="1000" mass="99706">MQPSHLALIVLIACSHAGAQAQDTPGSFSSSVKAIGPRLVYTAVRDNCTSVAVFNRSDGQLIWRTTDTAHHWAGTPGQRHVYSTALQGHSLQAAALGSGKPRWAFPSGSKWIPDWIHRRDSLGLAAGTVFVAPQEAEAAGSADGGGGGGDADYDLAVDADVGSSSGEGDAVVLNRLPTLTALSAVTAARSSRLLLRARTRALHEEAVASAVAEVGSAAAPPAPGSAPAAGSLVLVSTQDPGSHLYAVAEDTGRLAWQLSLEGNPDLPGANITALLLPPELPALALISVAAVGDPAGGSGAAPGAAFGSIVAVELANGSVRWATGALPGGAPSVVLVTAGAVVLRGRADADLTQTLYGLRAATGALVWTKACSNGCTVLPVDDKMAVIASYGFSVSELEGVELATGKVLWRGVDSSTSTGLSCSGASVAHKHLFFGCTCEEEVAEAEEQEQEQEQEEVVEAVGKEAGKQGTGRTVSPVRAAAAAVLVTTAGGAGPSAARSRVRSSSGDAAAGRALGATGSATAAAQLPAAAVAAAAATSSATRTTTTTTTTRTTTAAAADGGRSQPLRRGGVKAAPLCAYAVSTDTGEAAWSSRLGGGDNSSFPVASGAVGLLPLVVEDTVVIATAGWVHALERTGGKALWNFELPLGQQLQSWDTLDEWGGVVVVRTSGVPPEDSRLLGLGLLSGELVLSSPLPPAYAPGGSPSHPYDLREGVVYVDACSGSHCCVVGLDLRQQPPAPPPPASASAASLGRAGSGQGVSWLAAALHRRLQAALLGAESAAAAQAEEQAEVSGSGKGKGPVEPSGGGSDGGGGGGSGGGGGGGGPRSFQYCFDVEQACRASRARSVGGDIVYALLFTQVAVLLVGFGSVVIWRACYRRRYAPYTRLNALPVLEQYQHDVASEEADDDSEDGVGTGGRGAGGGGDEGGDNGGHSGHGGHRGHRHGRRQLIVDPDTGIAVPVVVVEQQQGAAGAAGAAGAEANGGCTAQASVAQGGGGVPRVR</sequence>
<dbReference type="SUPFAM" id="SSF50998">
    <property type="entry name" value="Quinoprotein alcohol dehydrogenase-like"/>
    <property type="match status" value="3"/>
</dbReference>
<dbReference type="Gene3D" id="2.130.10.10">
    <property type="entry name" value="YVTN repeat-like/Quinoprotein amine dehydrogenase"/>
    <property type="match status" value="2"/>
</dbReference>
<evidence type="ECO:0000256" key="1">
    <source>
        <dbReference type="SAM" id="Coils"/>
    </source>
</evidence>
<gene>
    <name evidence="5" type="ORF">HYH02_014297</name>
</gene>
<keyword evidence="6" id="KW-1185">Reference proteome</keyword>
<feature type="transmembrane region" description="Helical" evidence="3">
    <location>
        <begin position="849"/>
        <end position="871"/>
    </location>
</feature>
<comment type="caution">
    <text evidence="5">The sequence shown here is derived from an EMBL/GenBank/DDBJ whole genome shotgun (WGS) entry which is preliminary data.</text>
</comment>
<protein>
    <submittedName>
        <fullName evidence="5">Uncharacterized protein</fullName>
    </submittedName>
</protein>
<dbReference type="AlphaFoldDB" id="A0A835SXF8"/>
<feature type="compositionally biased region" description="Gly residues" evidence="2">
    <location>
        <begin position="793"/>
        <end position="821"/>
    </location>
</feature>
<feature type="compositionally biased region" description="Gly residues" evidence="2">
    <location>
        <begin position="991"/>
        <end position="1000"/>
    </location>
</feature>
<dbReference type="InterPro" id="IPR011047">
    <property type="entry name" value="Quinoprotein_ADH-like_sf"/>
</dbReference>
<feature type="region of interest" description="Disordered" evidence="2">
    <location>
        <begin position="967"/>
        <end position="1000"/>
    </location>
</feature>
<dbReference type="OrthoDB" id="535375at2759"/>
<reference evidence="5" key="1">
    <citation type="journal article" date="2020" name="bioRxiv">
        <title>Comparative genomics of Chlamydomonas.</title>
        <authorList>
            <person name="Craig R.J."/>
            <person name="Hasan A.R."/>
            <person name="Ness R.W."/>
            <person name="Keightley P.D."/>
        </authorList>
    </citation>
    <scope>NUCLEOTIDE SEQUENCE</scope>
    <source>
        <strain evidence="5">CCAP 11/173</strain>
    </source>
</reference>
<feature type="coiled-coil region" evidence="1">
    <location>
        <begin position="436"/>
        <end position="463"/>
    </location>
</feature>
<dbReference type="PANTHER" id="PTHR32303:SF10">
    <property type="entry name" value="OUTER MEMBRANE PROTEIN ASSEMBLY FACTOR BAMB"/>
    <property type="match status" value="1"/>
</dbReference>
<proteinExistence type="predicted"/>
<feature type="chain" id="PRO_5032683508" evidence="4">
    <location>
        <begin position="22"/>
        <end position="1000"/>
    </location>
</feature>
<evidence type="ECO:0000256" key="4">
    <source>
        <dbReference type="SAM" id="SignalP"/>
    </source>
</evidence>
<keyword evidence="3" id="KW-0812">Transmembrane</keyword>
<keyword evidence="3" id="KW-0472">Membrane</keyword>
<evidence type="ECO:0000256" key="3">
    <source>
        <dbReference type="SAM" id="Phobius"/>
    </source>
</evidence>
<dbReference type="InterPro" id="IPR015943">
    <property type="entry name" value="WD40/YVTN_repeat-like_dom_sf"/>
</dbReference>
<accession>A0A835SXF8</accession>
<dbReference type="PANTHER" id="PTHR32303">
    <property type="entry name" value="QUINOPROTEIN ALCOHOL DEHYDROGENASE (CYTOCHROME C)"/>
    <property type="match status" value="1"/>
</dbReference>
<feature type="compositionally biased region" description="Low complexity" evidence="2">
    <location>
        <begin position="967"/>
        <end position="982"/>
    </location>
</feature>
<keyword evidence="3" id="KW-1133">Transmembrane helix</keyword>
<organism evidence="5 6">
    <name type="scientific">Chlamydomonas schloesseri</name>
    <dbReference type="NCBI Taxonomy" id="2026947"/>
    <lineage>
        <taxon>Eukaryota</taxon>
        <taxon>Viridiplantae</taxon>
        <taxon>Chlorophyta</taxon>
        <taxon>core chlorophytes</taxon>
        <taxon>Chlorophyceae</taxon>
        <taxon>CS clade</taxon>
        <taxon>Chlamydomonadales</taxon>
        <taxon>Chlamydomonadaceae</taxon>
        <taxon>Chlamydomonas</taxon>
    </lineage>
</organism>
<evidence type="ECO:0000256" key="2">
    <source>
        <dbReference type="SAM" id="MobiDB-lite"/>
    </source>
</evidence>
<keyword evidence="1" id="KW-0175">Coiled coil</keyword>
<name>A0A835SXF8_9CHLO</name>
<feature type="region of interest" description="Disordered" evidence="2">
    <location>
        <begin position="535"/>
        <end position="568"/>
    </location>
</feature>
<dbReference type="Proteomes" id="UP000613740">
    <property type="component" value="Unassembled WGS sequence"/>
</dbReference>
<feature type="compositionally biased region" description="Acidic residues" evidence="2">
    <location>
        <begin position="900"/>
        <end position="909"/>
    </location>
</feature>
<feature type="signal peptide" evidence="4">
    <location>
        <begin position="1"/>
        <end position="21"/>
    </location>
</feature>
<feature type="compositionally biased region" description="Low complexity" evidence="2">
    <location>
        <begin position="535"/>
        <end position="563"/>
    </location>
</feature>
<dbReference type="EMBL" id="JAEHOD010000091">
    <property type="protein sequence ID" value="KAG2428595.1"/>
    <property type="molecule type" value="Genomic_DNA"/>
</dbReference>
<evidence type="ECO:0000313" key="5">
    <source>
        <dbReference type="EMBL" id="KAG2428595.1"/>
    </source>
</evidence>